<proteinExistence type="predicted"/>
<feature type="compositionally biased region" description="Pro residues" evidence="1">
    <location>
        <begin position="7"/>
        <end position="29"/>
    </location>
</feature>
<evidence type="ECO:0000256" key="1">
    <source>
        <dbReference type="SAM" id="MobiDB-lite"/>
    </source>
</evidence>
<comment type="caution">
    <text evidence="2">The sequence shown here is derived from an EMBL/GenBank/DDBJ whole genome shotgun (WGS) entry which is preliminary data.</text>
</comment>
<reference evidence="2 3" key="1">
    <citation type="submission" date="2020-01" db="EMBL/GenBank/DDBJ databases">
        <authorList>
            <person name="Gupta K D."/>
        </authorList>
    </citation>
    <scope>NUCLEOTIDE SEQUENCE [LARGE SCALE GENOMIC DNA]</scope>
</reference>
<gene>
    <name evidence="2" type="ORF">AAE3_LOCUS9658</name>
</gene>
<accession>A0A8S0VSL6</accession>
<sequence>MWAQTPLCPPPPSCPPPRPPPPSHPPSPSRPGWQRQAQDNNDRQHDNNNGHDDDKGKRYNNEGRRYNNDDGGQYALKFQDTVEDLPGDLEVLTTSIAKATDWMMSFMNAIMVTDFSRIHAPGDLDNFSLTSLLKAETSSKDEPTIHLAPVF</sequence>
<dbReference type="AlphaFoldDB" id="A0A8S0VSL6"/>
<name>A0A8S0VSL6_CYCAE</name>
<evidence type="ECO:0000313" key="3">
    <source>
        <dbReference type="Proteomes" id="UP000467700"/>
    </source>
</evidence>
<keyword evidence="3" id="KW-1185">Reference proteome</keyword>
<evidence type="ECO:0000313" key="2">
    <source>
        <dbReference type="EMBL" id="CAA7267379.1"/>
    </source>
</evidence>
<feature type="region of interest" description="Disordered" evidence="1">
    <location>
        <begin position="1"/>
        <end position="73"/>
    </location>
</feature>
<dbReference type="EMBL" id="CACVBS010000059">
    <property type="protein sequence ID" value="CAA7267379.1"/>
    <property type="molecule type" value="Genomic_DNA"/>
</dbReference>
<protein>
    <submittedName>
        <fullName evidence="2">Uncharacterized protein</fullName>
    </submittedName>
</protein>
<organism evidence="2 3">
    <name type="scientific">Cyclocybe aegerita</name>
    <name type="common">Black poplar mushroom</name>
    <name type="synonym">Agrocybe aegerita</name>
    <dbReference type="NCBI Taxonomy" id="1973307"/>
    <lineage>
        <taxon>Eukaryota</taxon>
        <taxon>Fungi</taxon>
        <taxon>Dikarya</taxon>
        <taxon>Basidiomycota</taxon>
        <taxon>Agaricomycotina</taxon>
        <taxon>Agaricomycetes</taxon>
        <taxon>Agaricomycetidae</taxon>
        <taxon>Agaricales</taxon>
        <taxon>Agaricineae</taxon>
        <taxon>Bolbitiaceae</taxon>
        <taxon>Cyclocybe</taxon>
    </lineage>
</organism>
<feature type="compositionally biased region" description="Basic and acidic residues" evidence="1">
    <location>
        <begin position="40"/>
        <end position="68"/>
    </location>
</feature>
<dbReference type="Proteomes" id="UP000467700">
    <property type="component" value="Unassembled WGS sequence"/>
</dbReference>